<organism evidence="6 7">
    <name type="scientific">Acidicapsa dinghuensis</name>
    <dbReference type="NCBI Taxonomy" id="2218256"/>
    <lineage>
        <taxon>Bacteria</taxon>
        <taxon>Pseudomonadati</taxon>
        <taxon>Acidobacteriota</taxon>
        <taxon>Terriglobia</taxon>
        <taxon>Terriglobales</taxon>
        <taxon>Acidobacteriaceae</taxon>
        <taxon>Acidicapsa</taxon>
    </lineage>
</organism>
<evidence type="ECO:0000256" key="2">
    <source>
        <dbReference type="ARBA" id="ARBA00023136"/>
    </source>
</evidence>
<sequence>MKKFTSKKHSLLLLFLGVFLVFAGSRGYGQDTNASLEGTVTDPNNAAIPGAKLTLTNLATGFQTNFVSDASGEFSFHNLTPGKYDLAAEATGFKSSTQKGIELAINQAARLDLHLAIGNAAETVTVSGDASLINYDNPTLEGGIAPETLQDFPLTISGAPRSSVTVAILLPGVTTGGGGNAYNSRSNGGLVSGDEAIVDGATAMEGFMNQSGMVSLETDFGMSPDITSEVHILTANYDAQYGNTTSGQLIVETKSGGEKFHGSAYEYIRNDDLNATPYGGTKPPDKENDFGANIGGPIWLPKLHGDHSWAKGYFYFNWEGFQDHGGANSSTLSIASAADRNGNFSGWGSQLYYPNDPAKYGTDAGTPIAYNGVTNQINPIYEDPIAAAWIAAMPTPTNNGEINNYYIPVAGQGSLTSSENVYFWRTDFNLGSRDHLYYTYWWQYSGINAQTNLPIALSTASPANPENAPIQRLNWEHNFSDVMTNHLTLGYLNRNEGYYALNGHASLPKVSGVANPAYLPEMTFGSYYSQLGNNDPPDSAETKTTRGTYALNDVATRVIGRHTLKGGFEWRLAGTSIHEGTNQGGTFNFNADTTGTTSTALCPAGCPGDPMASFYLGAVGGASVTYYNVHAEYPRQDGYAAHIGDSWRINPRLTLDYSLRWDYIQPFREKFDNLSFFDPLGANPDAVTTSGTQLAGRLAFAGTKWGAASYGADFPEMAHHNNLAPRVGFSYAVNDKTVVRAGYGIYFGQAFYPGWGGGMSQDGFNKYLNLSESPSGSFKVPALYLNNGISAGQTGSTASNINSGFDNGTSPSLYRPLDGNKRPYSSQWNLTIEHQLPHNFYASVSYVGTKGTHLPSALSPLNVLNPNNPAIFALGSDLNVSYTAADGPATFAKDGIAVPYVGWATQMTGCSPTIQQALLPYPQYCGDLQGDNEGHANSIFNSFQGKIERHINNGLYLLGSITLAKLYTNGTFSTQGNSGGSGNTSAFSPYNPGRAWAIAPDNVPITGSLAVVYDLPFGTGKQLLNGGGAMNKLASGWQISPIYRYEFGTPFSFSSSTCTTSTVAGSFREGCVPGVVPGQPTQPHGRDGFNPAHASNYLNAAAFENQSAFTAFGYTGYGKGVSTVYGPSYQDLDVSFTKNTKITERLNFKFSSNFFNALNYHALISQGNGPGGAFVTDVANPAFGTWNGDASTPRTIQFAGRFEF</sequence>
<keyword evidence="7" id="KW-1185">Reference proteome</keyword>
<evidence type="ECO:0000313" key="6">
    <source>
        <dbReference type="EMBL" id="MFC5864993.1"/>
    </source>
</evidence>
<evidence type="ECO:0000256" key="3">
    <source>
        <dbReference type="ARBA" id="ARBA00023237"/>
    </source>
</evidence>
<evidence type="ECO:0000256" key="1">
    <source>
        <dbReference type="ARBA" id="ARBA00004442"/>
    </source>
</evidence>
<gene>
    <name evidence="6" type="ORF">ACFPT7_21980</name>
</gene>
<proteinExistence type="predicted"/>
<feature type="domain" description="TonB-dependent transporter Oar-like beta-barrel" evidence="5">
    <location>
        <begin position="253"/>
        <end position="1197"/>
    </location>
</feature>
<dbReference type="InterPro" id="IPR036942">
    <property type="entry name" value="Beta-barrel_TonB_sf"/>
</dbReference>
<dbReference type="InterPro" id="IPR008969">
    <property type="entry name" value="CarboxyPept-like_regulatory"/>
</dbReference>
<keyword evidence="4" id="KW-0732">Signal</keyword>
<dbReference type="EMBL" id="JBHSPH010000010">
    <property type="protein sequence ID" value="MFC5864993.1"/>
    <property type="molecule type" value="Genomic_DNA"/>
</dbReference>
<keyword evidence="2" id="KW-0472">Membrane</keyword>
<dbReference type="Gene3D" id="2.60.40.1120">
    <property type="entry name" value="Carboxypeptidase-like, regulatory domain"/>
    <property type="match status" value="1"/>
</dbReference>
<dbReference type="Pfam" id="PF13620">
    <property type="entry name" value="CarboxypepD_reg"/>
    <property type="match status" value="1"/>
</dbReference>
<comment type="caution">
    <text evidence="6">The sequence shown here is derived from an EMBL/GenBank/DDBJ whole genome shotgun (WGS) entry which is preliminary data.</text>
</comment>
<comment type="subcellular location">
    <subcellularLocation>
        <location evidence="1">Cell outer membrane</location>
    </subcellularLocation>
</comment>
<dbReference type="SUPFAM" id="SSF49464">
    <property type="entry name" value="Carboxypeptidase regulatory domain-like"/>
    <property type="match status" value="1"/>
</dbReference>
<name>A0ABW1ELM9_9BACT</name>
<keyword evidence="3" id="KW-0998">Cell outer membrane</keyword>
<feature type="chain" id="PRO_5046439328" evidence="4">
    <location>
        <begin position="24"/>
        <end position="1204"/>
    </location>
</feature>
<dbReference type="InterPro" id="IPR057601">
    <property type="entry name" value="Oar-like_b-barrel"/>
</dbReference>
<dbReference type="SUPFAM" id="SSF56935">
    <property type="entry name" value="Porins"/>
    <property type="match status" value="1"/>
</dbReference>
<evidence type="ECO:0000256" key="4">
    <source>
        <dbReference type="SAM" id="SignalP"/>
    </source>
</evidence>
<dbReference type="RefSeq" id="WP_263332168.1">
    <property type="nucleotide sequence ID" value="NZ_JAGSYH010000001.1"/>
</dbReference>
<reference evidence="7" key="1">
    <citation type="journal article" date="2019" name="Int. J. Syst. Evol. Microbiol.">
        <title>The Global Catalogue of Microorganisms (GCM) 10K type strain sequencing project: providing services to taxonomists for standard genome sequencing and annotation.</title>
        <authorList>
            <consortium name="The Broad Institute Genomics Platform"/>
            <consortium name="The Broad Institute Genome Sequencing Center for Infectious Disease"/>
            <person name="Wu L."/>
            <person name="Ma J."/>
        </authorList>
    </citation>
    <scope>NUCLEOTIDE SEQUENCE [LARGE SCALE GENOMIC DNA]</scope>
    <source>
        <strain evidence="7">JCM 4087</strain>
    </source>
</reference>
<feature type="signal peptide" evidence="4">
    <location>
        <begin position="1"/>
        <end position="23"/>
    </location>
</feature>
<dbReference type="Pfam" id="PF25183">
    <property type="entry name" value="OMP_b-brl_4"/>
    <property type="match status" value="1"/>
</dbReference>
<dbReference type="Proteomes" id="UP001596091">
    <property type="component" value="Unassembled WGS sequence"/>
</dbReference>
<accession>A0ABW1ELM9</accession>
<evidence type="ECO:0000259" key="5">
    <source>
        <dbReference type="Pfam" id="PF25183"/>
    </source>
</evidence>
<protein>
    <submittedName>
        <fullName evidence="6">Carboxypeptidase regulatory-like domain-containing protein</fullName>
    </submittedName>
</protein>
<dbReference type="Gene3D" id="2.40.170.20">
    <property type="entry name" value="TonB-dependent receptor, beta-barrel domain"/>
    <property type="match status" value="1"/>
</dbReference>
<evidence type="ECO:0000313" key="7">
    <source>
        <dbReference type="Proteomes" id="UP001596091"/>
    </source>
</evidence>